<keyword evidence="3" id="KW-1185">Reference proteome</keyword>
<evidence type="ECO:0000313" key="3">
    <source>
        <dbReference type="Proteomes" id="UP000796761"/>
    </source>
</evidence>
<keyword evidence="1" id="KW-0732">Signal</keyword>
<protein>
    <submittedName>
        <fullName evidence="2">Uncharacterized protein</fullName>
    </submittedName>
</protein>
<dbReference type="EMBL" id="SWJQ01000686">
    <property type="protein sequence ID" value="TRZ11606.1"/>
    <property type="molecule type" value="Genomic_DNA"/>
</dbReference>
<name>A0A8K1G4S0_9PASS</name>
<organism evidence="2 3">
    <name type="scientific">Zosterops borbonicus</name>
    <dbReference type="NCBI Taxonomy" id="364589"/>
    <lineage>
        <taxon>Eukaryota</taxon>
        <taxon>Metazoa</taxon>
        <taxon>Chordata</taxon>
        <taxon>Craniata</taxon>
        <taxon>Vertebrata</taxon>
        <taxon>Euteleostomi</taxon>
        <taxon>Archelosauria</taxon>
        <taxon>Archosauria</taxon>
        <taxon>Dinosauria</taxon>
        <taxon>Saurischia</taxon>
        <taxon>Theropoda</taxon>
        <taxon>Coelurosauria</taxon>
        <taxon>Aves</taxon>
        <taxon>Neognathae</taxon>
        <taxon>Neoaves</taxon>
        <taxon>Telluraves</taxon>
        <taxon>Australaves</taxon>
        <taxon>Passeriformes</taxon>
        <taxon>Sylvioidea</taxon>
        <taxon>Zosteropidae</taxon>
        <taxon>Zosterops</taxon>
    </lineage>
</organism>
<gene>
    <name evidence="2" type="ORF">HGM15179_015481</name>
</gene>
<reference evidence="2" key="1">
    <citation type="submission" date="2019-04" db="EMBL/GenBank/DDBJ databases">
        <title>Genome assembly of Zosterops borbonicus 15179.</title>
        <authorList>
            <person name="Leroy T."/>
            <person name="Anselmetti Y."/>
            <person name="Tilak M.-K."/>
            <person name="Nabholz B."/>
        </authorList>
    </citation>
    <scope>NUCLEOTIDE SEQUENCE</scope>
    <source>
        <strain evidence="2">HGM_15179</strain>
        <tissue evidence="2">Muscle</tissue>
    </source>
</reference>
<evidence type="ECO:0000256" key="1">
    <source>
        <dbReference type="SAM" id="SignalP"/>
    </source>
</evidence>
<dbReference type="AlphaFoldDB" id="A0A8K1G4S0"/>
<proteinExistence type="predicted"/>
<feature type="signal peptide" evidence="1">
    <location>
        <begin position="1"/>
        <end position="19"/>
    </location>
</feature>
<sequence>MLAHLGLALLFLLPLGGRGDDSVAATVGRHTTGRIAELLGTSECHQLQVELDSPDEELEELEMSLSVTGYQSSPWWGRSWAKL</sequence>
<comment type="caution">
    <text evidence="2">The sequence shown here is derived from an EMBL/GenBank/DDBJ whole genome shotgun (WGS) entry which is preliminary data.</text>
</comment>
<evidence type="ECO:0000313" key="2">
    <source>
        <dbReference type="EMBL" id="TRZ11606.1"/>
    </source>
</evidence>
<dbReference type="Proteomes" id="UP000796761">
    <property type="component" value="Unassembled WGS sequence"/>
</dbReference>
<accession>A0A8K1G4S0</accession>
<feature type="chain" id="PRO_5035482805" evidence="1">
    <location>
        <begin position="20"/>
        <end position="83"/>
    </location>
</feature>